<dbReference type="Proteomes" id="UP000831701">
    <property type="component" value="Chromosome 21"/>
</dbReference>
<name>A0ACB8VHG4_9TELE</name>
<comment type="caution">
    <text evidence="1">The sequence shown here is derived from an EMBL/GenBank/DDBJ whole genome shotgun (WGS) entry which is preliminary data.</text>
</comment>
<keyword evidence="2" id="KW-1185">Reference proteome</keyword>
<proteinExistence type="predicted"/>
<gene>
    <name evidence="1" type="ORF">L3Q82_017847</name>
</gene>
<organism evidence="1 2">
    <name type="scientific">Scortum barcoo</name>
    <name type="common">barcoo grunter</name>
    <dbReference type="NCBI Taxonomy" id="214431"/>
    <lineage>
        <taxon>Eukaryota</taxon>
        <taxon>Metazoa</taxon>
        <taxon>Chordata</taxon>
        <taxon>Craniata</taxon>
        <taxon>Vertebrata</taxon>
        <taxon>Euteleostomi</taxon>
        <taxon>Actinopterygii</taxon>
        <taxon>Neopterygii</taxon>
        <taxon>Teleostei</taxon>
        <taxon>Neoteleostei</taxon>
        <taxon>Acanthomorphata</taxon>
        <taxon>Eupercaria</taxon>
        <taxon>Centrarchiformes</taxon>
        <taxon>Terapontoidei</taxon>
        <taxon>Terapontidae</taxon>
        <taxon>Scortum</taxon>
    </lineage>
</organism>
<protein>
    <submittedName>
        <fullName evidence="1">Uncharacterized protein</fullName>
    </submittedName>
</protein>
<sequence length="236" mass="27187">MMLSSTCCNEPTCIWMVEEALVRITFFDFSSAFNTIQPLLLGFVRLGSVLSDVVVSDTGAPQGTVLSPFLFTLYTTDFQYNSESCHLQKFSDDSAVVGCIREGEEGEYRTLVDNFVEWSEQNHLRLNVNKTREMVIDFRRKKMPSQPLRIRGEVVEEVEDYKYLGVVIDNRLDWKSNTEAVYKKGMSRLYFLRKLRSFNVGSRMLEIFYQSVVASAIFFAAVCWGSSIRARRHQQT</sequence>
<evidence type="ECO:0000313" key="2">
    <source>
        <dbReference type="Proteomes" id="UP000831701"/>
    </source>
</evidence>
<dbReference type="EMBL" id="CM041551">
    <property type="protein sequence ID" value="KAI3355023.1"/>
    <property type="molecule type" value="Genomic_DNA"/>
</dbReference>
<reference evidence="1" key="1">
    <citation type="submission" date="2022-04" db="EMBL/GenBank/DDBJ databases">
        <title>Jade perch genome.</title>
        <authorList>
            <person name="Chao B."/>
        </authorList>
    </citation>
    <scope>NUCLEOTIDE SEQUENCE</scope>
    <source>
        <strain evidence="1">CB-2022</strain>
    </source>
</reference>
<accession>A0ACB8VHG4</accession>
<evidence type="ECO:0000313" key="1">
    <source>
        <dbReference type="EMBL" id="KAI3355023.1"/>
    </source>
</evidence>